<feature type="transmembrane region" description="Helical" evidence="11">
    <location>
        <begin position="501"/>
        <end position="521"/>
    </location>
</feature>
<dbReference type="PANTHER" id="PTHR31064">
    <property type="entry name" value="POTASSIUM TRANSPORT PROTEIN DDB_G0292412-RELATED"/>
    <property type="match status" value="1"/>
</dbReference>
<evidence type="ECO:0000313" key="12">
    <source>
        <dbReference type="EMBL" id="OAT10503.1"/>
    </source>
</evidence>
<feature type="transmembrane region" description="Helical" evidence="11">
    <location>
        <begin position="303"/>
        <end position="328"/>
    </location>
</feature>
<dbReference type="InterPro" id="IPR003445">
    <property type="entry name" value="Cat_transpt"/>
</dbReference>
<feature type="region of interest" description="Disordered" evidence="10">
    <location>
        <begin position="114"/>
        <end position="165"/>
    </location>
</feature>
<evidence type="ECO:0000256" key="4">
    <source>
        <dbReference type="ARBA" id="ARBA00022538"/>
    </source>
</evidence>
<feature type="compositionally biased region" description="Polar residues" evidence="10">
    <location>
        <begin position="150"/>
        <end position="161"/>
    </location>
</feature>
<organism evidence="12 13">
    <name type="scientific">Blastomyces gilchristii (strain SLH14081)</name>
    <name type="common">Blastomyces dermatitidis</name>
    <dbReference type="NCBI Taxonomy" id="559298"/>
    <lineage>
        <taxon>Eukaryota</taxon>
        <taxon>Fungi</taxon>
        <taxon>Dikarya</taxon>
        <taxon>Ascomycota</taxon>
        <taxon>Pezizomycotina</taxon>
        <taxon>Eurotiomycetes</taxon>
        <taxon>Eurotiomycetidae</taxon>
        <taxon>Onygenales</taxon>
        <taxon>Ajellomycetaceae</taxon>
        <taxon>Blastomyces</taxon>
    </lineage>
</organism>
<dbReference type="Pfam" id="PF02386">
    <property type="entry name" value="TrkH"/>
    <property type="match status" value="1"/>
</dbReference>
<dbReference type="InterPro" id="IPR015958">
    <property type="entry name" value="Trk1_fungi"/>
</dbReference>
<dbReference type="NCBIfam" id="TIGR00934">
    <property type="entry name" value="2a38euk"/>
    <property type="match status" value="1"/>
</dbReference>
<dbReference type="EMBL" id="GG657460">
    <property type="protein sequence ID" value="OAT10503.1"/>
    <property type="molecule type" value="Genomic_DNA"/>
</dbReference>
<dbReference type="STRING" id="559298.A0A179URV4"/>
<evidence type="ECO:0000256" key="3">
    <source>
        <dbReference type="ARBA" id="ARBA00022448"/>
    </source>
</evidence>
<gene>
    <name evidence="12" type="ORF">BDBG_06338</name>
</gene>
<proteinExistence type="inferred from homology"/>
<dbReference type="PANTHER" id="PTHR31064:SF5">
    <property type="entry name" value="POTASSIUM ION TRANSPORTER (EUROFUNG)"/>
    <property type="match status" value="1"/>
</dbReference>
<protein>
    <submittedName>
        <fullName evidence="12">Potassium uptake transporter</fullName>
    </submittedName>
</protein>
<dbReference type="Proteomes" id="UP000002038">
    <property type="component" value="Unassembled WGS sequence"/>
</dbReference>
<comment type="subcellular location">
    <subcellularLocation>
        <location evidence="1">Membrane</location>
        <topology evidence="1">Multi-pass membrane protein</topology>
    </subcellularLocation>
</comment>
<keyword evidence="9 11" id="KW-0472">Membrane</keyword>
<keyword evidence="8" id="KW-0406">Ion transport</keyword>
<feature type="transmembrane region" description="Helical" evidence="11">
    <location>
        <begin position="429"/>
        <end position="459"/>
    </location>
</feature>
<dbReference type="PIRSF" id="PIRSF002450">
    <property type="entry name" value="K+_transpter_TRK"/>
    <property type="match status" value="1"/>
</dbReference>
<dbReference type="VEuPathDB" id="FungiDB:BDBG_06338"/>
<feature type="transmembrane region" description="Helical" evidence="11">
    <location>
        <begin position="65"/>
        <end position="86"/>
    </location>
</feature>
<evidence type="ECO:0000256" key="5">
    <source>
        <dbReference type="ARBA" id="ARBA00022692"/>
    </source>
</evidence>
<evidence type="ECO:0000256" key="10">
    <source>
        <dbReference type="SAM" id="MobiDB-lite"/>
    </source>
</evidence>
<dbReference type="GO" id="GO:0140107">
    <property type="term" value="F:high-affinity potassium ion transmembrane transporter activity"/>
    <property type="evidence" value="ECO:0007669"/>
    <property type="project" value="TreeGrafter"/>
</dbReference>
<evidence type="ECO:0000256" key="9">
    <source>
        <dbReference type="ARBA" id="ARBA00023136"/>
    </source>
</evidence>
<comment type="similarity">
    <text evidence="2">Belongs to the TrkH potassium transport family.</text>
</comment>
<dbReference type="KEGG" id="bgh:BDBG_06338"/>
<feature type="compositionally biased region" description="Low complexity" evidence="10">
    <location>
        <begin position="124"/>
        <end position="144"/>
    </location>
</feature>
<dbReference type="GO" id="GO:0030007">
    <property type="term" value="P:intracellular potassium ion homeostasis"/>
    <property type="evidence" value="ECO:0007669"/>
    <property type="project" value="InterPro"/>
</dbReference>
<keyword evidence="6" id="KW-0630">Potassium</keyword>
<evidence type="ECO:0000256" key="8">
    <source>
        <dbReference type="ARBA" id="ARBA00023065"/>
    </source>
</evidence>
<dbReference type="InterPro" id="IPR051143">
    <property type="entry name" value="TrkH_K-transport"/>
</dbReference>
<feature type="transmembrane region" description="Helical" evidence="11">
    <location>
        <begin position="384"/>
        <end position="408"/>
    </location>
</feature>
<name>A0A179URV4_BLAGS</name>
<keyword evidence="13" id="KW-1185">Reference proteome</keyword>
<feature type="transmembrane region" description="Helical" evidence="11">
    <location>
        <begin position="12"/>
        <end position="31"/>
    </location>
</feature>
<dbReference type="GO" id="GO:0005886">
    <property type="term" value="C:plasma membrane"/>
    <property type="evidence" value="ECO:0007669"/>
    <property type="project" value="InterPro"/>
</dbReference>
<keyword evidence="3" id="KW-0813">Transport</keyword>
<reference evidence="13" key="1">
    <citation type="journal article" date="2015" name="PLoS Genet.">
        <title>The dynamic genome and transcriptome of the human fungal pathogen Blastomyces and close relative Emmonsia.</title>
        <authorList>
            <person name="Munoz J.F."/>
            <person name="Gauthier G.M."/>
            <person name="Desjardins C.A."/>
            <person name="Gallo J.E."/>
            <person name="Holder J."/>
            <person name="Sullivan T.D."/>
            <person name="Marty A.J."/>
            <person name="Carmen J.C."/>
            <person name="Chen Z."/>
            <person name="Ding L."/>
            <person name="Gujja S."/>
            <person name="Magrini V."/>
            <person name="Misas E."/>
            <person name="Mitreva M."/>
            <person name="Priest M."/>
            <person name="Saif S."/>
            <person name="Whiston E.A."/>
            <person name="Young S."/>
            <person name="Zeng Q."/>
            <person name="Goldman W.E."/>
            <person name="Mardis E.R."/>
            <person name="Taylor J.W."/>
            <person name="McEwen J.G."/>
            <person name="Clay O.K."/>
            <person name="Klein B.S."/>
            <person name="Cuomo C.A."/>
        </authorList>
    </citation>
    <scope>NUCLEOTIDE SEQUENCE [LARGE SCALE GENOMIC DNA]</scope>
    <source>
        <strain evidence="13">SLH14081</strain>
    </source>
</reference>
<dbReference type="GO" id="GO:1990573">
    <property type="term" value="P:potassium ion import across plasma membrane"/>
    <property type="evidence" value="ECO:0007669"/>
    <property type="project" value="TreeGrafter"/>
</dbReference>
<keyword evidence="4" id="KW-0633">Potassium transport</keyword>
<dbReference type="GeneID" id="8503544"/>
<dbReference type="OrthoDB" id="9999863at2759"/>
<dbReference type="RefSeq" id="XP_031579364.1">
    <property type="nucleotide sequence ID" value="XM_031722569.1"/>
</dbReference>
<keyword evidence="7 11" id="KW-1133">Transmembrane helix</keyword>
<evidence type="ECO:0000256" key="1">
    <source>
        <dbReference type="ARBA" id="ARBA00004141"/>
    </source>
</evidence>
<dbReference type="AlphaFoldDB" id="A0A179URV4"/>
<accession>A0A179URV4</accession>
<keyword evidence="5 11" id="KW-0812">Transmembrane</keyword>
<evidence type="ECO:0000256" key="11">
    <source>
        <dbReference type="SAM" id="Phobius"/>
    </source>
</evidence>
<dbReference type="InterPro" id="IPR004773">
    <property type="entry name" value="K/Na_transp_Trk1/HKT1"/>
</dbReference>
<evidence type="ECO:0000256" key="6">
    <source>
        <dbReference type="ARBA" id="ARBA00022958"/>
    </source>
</evidence>
<evidence type="ECO:0000256" key="7">
    <source>
        <dbReference type="ARBA" id="ARBA00022989"/>
    </source>
</evidence>
<sequence>MWKPPLNFITIHYAYIISLSISSLIVLYPYGNLKAIDAYFFGASGCTESGLNTYDVKDLKTYQQLFIYVIPIISHLGFVNIAVVLVRLHWFKKRLNEFAPSQVQHRDDVEAKAFKTPKDVRKYTSSNANPDTTTPTATSTPGNANETDESQAQPTKPTGASISFAADVRGYDKSKALYVPPPQERDRGRPMVEVDEIFSDDDEIAKTNDSNARRRSLSARRRIMGSSRIASTSTLEKVASSIFVLEGRPSTSNKQPPLQPSLSQHLDLPLSSHATLGRNSQFRNLTAEDREKLGGIEYRSLKLLLKIVTAYFFGLHLFGAICLLGWILHSDPKYREYLRECGQSPVWWAFYSSQTMISNLGFTLTPDSMVSFRDAEWPMILMSFLAYVGNTFYPCFLRFIIWTMSLIVPKTSSLKEPLNFLLKHPRRCYTLLFPSGTTWALFSGLFVLNFVDIVLIITLDLDNPAVNDLPIGKRILASLFQAASTRHTGTSPFNLAKVNPAVQVSILVMMYVAILPIALSIRASNTYEQRALGIYPQGRDLDEYNGKTYILAHIKNQLTFDLWYIFLGVFCICASESKKIMDPNEPAFSVFAIFFEVTSGYGNVGLSLGHPSVNTSLSGQFSVFSKLVVCAMILRGRHRGLPSQLDRAVMLPSDRLVDDDDKVETIETKYSTKIKRYHTH</sequence>
<evidence type="ECO:0000256" key="2">
    <source>
        <dbReference type="ARBA" id="ARBA00009137"/>
    </source>
</evidence>
<evidence type="ECO:0000313" key="13">
    <source>
        <dbReference type="Proteomes" id="UP000002038"/>
    </source>
</evidence>